<dbReference type="EMBL" id="JACYGY010000001">
    <property type="protein sequence ID" value="MBE9462504.1"/>
    <property type="molecule type" value="Genomic_DNA"/>
</dbReference>
<dbReference type="Proteomes" id="UP000634134">
    <property type="component" value="Unassembled WGS sequence"/>
</dbReference>
<evidence type="ECO:0000256" key="1">
    <source>
        <dbReference type="ARBA" id="ARBA00004141"/>
    </source>
</evidence>
<feature type="transmembrane region" description="Helical" evidence="5">
    <location>
        <begin position="230"/>
        <end position="251"/>
    </location>
</feature>
<organism evidence="6 7">
    <name type="scientific">Dyadobacter subterraneus</name>
    <dbReference type="NCBI Taxonomy" id="2773304"/>
    <lineage>
        <taxon>Bacteria</taxon>
        <taxon>Pseudomonadati</taxon>
        <taxon>Bacteroidota</taxon>
        <taxon>Cytophagia</taxon>
        <taxon>Cytophagales</taxon>
        <taxon>Spirosomataceae</taxon>
        <taxon>Dyadobacter</taxon>
    </lineage>
</organism>
<dbReference type="Pfam" id="PF01040">
    <property type="entry name" value="UbiA"/>
    <property type="match status" value="1"/>
</dbReference>
<feature type="transmembrane region" description="Helical" evidence="5">
    <location>
        <begin position="6"/>
        <end position="27"/>
    </location>
</feature>
<evidence type="ECO:0000256" key="5">
    <source>
        <dbReference type="SAM" id="Phobius"/>
    </source>
</evidence>
<accession>A0ABR9WBH3</accession>
<feature type="transmembrane region" description="Helical" evidence="5">
    <location>
        <begin position="271"/>
        <end position="290"/>
    </location>
</feature>
<evidence type="ECO:0000313" key="6">
    <source>
        <dbReference type="EMBL" id="MBE9462504.1"/>
    </source>
</evidence>
<comment type="caution">
    <text evidence="6">The sequence shown here is derived from an EMBL/GenBank/DDBJ whole genome shotgun (WGS) entry which is preliminary data.</text>
</comment>
<dbReference type="InterPro" id="IPR000537">
    <property type="entry name" value="UbiA_prenyltransferase"/>
</dbReference>
<keyword evidence="4 5" id="KW-0472">Membrane</keyword>
<keyword evidence="7" id="KW-1185">Reference proteome</keyword>
<evidence type="ECO:0000256" key="3">
    <source>
        <dbReference type="ARBA" id="ARBA00022989"/>
    </source>
</evidence>
<evidence type="ECO:0000313" key="7">
    <source>
        <dbReference type="Proteomes" id="UP000634134"/>
    </source>
</evidence>
<comment type="subcellular location">
    <subcellularLocation>
        <location evidence="1">Membrane</location>
        <topology evidence="1">Multi-pass membrane protein</topology>
    </subcellularLocation>
</comment>
<name>A0ABR9WBH3_9BACT</name>
<feature type="transmembrane region" description="Helical" evidence="5">
    <location>
        <begin position="162"/>
        <end position="179"/>
    </location>
</feature>
<sequence>MQIDRNTIKLLRIPFSFFLMPLFLFAFSQAKNIAWFQASLSFFIIHFLVYPASNGYNSYIDRDEDSIGGIEKPPMPTESLFYVTVFLDALAVSLAYFFVAQFFAFCLVLYIAASRAYSSKQIRLKKYAVIGFLVVTIFQGAFTYYMSMAGITGNPLPLNRDTVFILLGCSFQIAGAYPLTQIYQHKQDLRDGIVTLSYKLGYRGTFIFTALMFVLCNLFYYLYFQSRDSGMIFFIIQLFFVPIVLYFFYWFYLVSKNTENANFTNTMRMNWIAALCMNSCFFVLIIIKFFL</sequence>
<keyword evidence="3 5" id="KW-1133">Transmembrane helix</keyword>
<proteinExistence type="predicted"/>
<reference evidence="7" key="1">
    <citation type="submission" date="2023-07" db="EMBL/GenBank/DDBJ databases">
        <title>Dyadobacter sp. nov 'subterranea' isolated from contaminted grondwater.</title>
        <authorList>
            <person name="Szabo I."/>
            <person name="Al-Omari J."/>
            <person name="Szerdahelyi S.G."/>
            <person name="Rado J."/>
        </authorList>
    </citation>
    <scope>NUCLEOTIDE SEQUENCE [LARGE SCALE GENOMIC DNA]</scope>
    <source>
        <strain evidence="7">UP-52</strain>
    </source>
</reference>
<keyword evidence="2 5" id="KW-0812">Transmembrane</keyword>
<feature type="transmembrane region" description="Helical" evidence="5">
    <location>
        <begin position="200"/>
        <end position="224"/>
    </location>
</feature>
<feature type="transmembrane region" description="Helical" evidence="5">
    <location>
        <begin position="124"/>
        <end position="142"/>
    </location>
</feature>
<dbReference type="RefSeq" id="WP_194120704.1">
    <property type="nucleotide sequence ID" value="NZ_JACYGY010000001.1"/>
</dbReference>
<evidence type="ECO:0000256" key="4">
    <source>
        <dbReference type="ARBA" id="ARBA00023136"/>
    </source>
</evidence>
<feature type="transmembrane region" description="Helical" evidence="5">
    <location>
        <begin position="34"/>
        <end position="53"/>
    </location>
</feature>
<evidence type="ECO:0000256" key="2">
    <source>
        <dbReference type="ARBA" id="ARBA00022692"/>
    </source>
</evidence>
<feature type="transmembrane region" description="Helical" evidence="5">
    <location>
        <begin position="80"/>
        <end position="112"/>
    </location>
</feature>
<gene>
    <name evidence="6" type="ORF">IEE83_11485</name>
</gene>
<protein>
    <submittedName>
        <fullName evidence="6">UbiA prenyltransferase family protein</fullName>
    </submittedName>
</protein>